<dbReference type="CDD" id="cd04301">
    <property type="entry name" value="NAT_SF"/>
    <property type="match status" value="1"/>
</dbReference>
<dbReference type="InterPro" id="IPR016181">
    <property type="entry name" value="Acyl_CoA_acyltransferase"/>
</dbReference>
<dbReference type="Pfam" id="PF13302">
    <property type="entry name" value="Acetyltransf_3"/>
    <property type="match status" value="2"/>
</dbReference>
<dbReference type="Gene3D" id="3.40.630.30">
    <property type="match status" value="2"/>
</dbReference>
<accession>A0A810MSU8</accession>
<evidence type="ECO:0000259" key="1">
    <source>
        <dbReference type="PROSITE" id="PS51186"/>
    </source>
</evidence>
<dbReference type="GO" id="GO:0008999">
    <property type="term" value="F:protein-N-terminal-alanine acetyltransferase activity"/>
    <property type="evidence" value="ECO:0007669"/>
    <property type="project" value="TreeGrafter"/>
</dbReference>
<protein>
    <recommendedName>
        <fullName evidence="1">N-acetyltransferase domain-containing protein</fullName>
    </recommendedName>
</protein>
<proteinExistence type="predicted"/>
<dbReference type="SUPFAM" id="SSF55729">
    <property type="entry name" value="Acyl-CoA N-acyltransferases (Nat)"/>
    <property type="match status" value="2"/>
</dbReference>
<dbReference type="EMBL" id="AP023359">
    <property type="protein sequence ID" value="BCJ64306.1"/>
    <property type="molecule type" value="Genomic_DNA"/>
</dbReference>
<feature type="domain" description="N-acetyltransferase" evidence="1">
    <location>
        <begin position="204"/>
        <end position="368"/>
    </location>
</feature>
<dbReference type="InterPro" id="IPR051908">
    <property type="entry name" value="Ribosomal_N-acetyltransferase"/>
</dbReference>
<name>A0A810MSU8_9ACTN</name>
<gene>
    <name evidence="2" type="ORF">Prubr_13270</name>
</gene>
<organism evidence="2 3">
    <name type="scientific">Polymorphospora rubra</name>
    <dbReference type="NCBI Taxonomy" id="338584"/>
    <lineage>
        <taxon>Bacteria</taxon>
        <taxon>Bacillati</taxon>
        <taxon>Actinomycetota</taxon>
        <taxon>Actinomycetes</taxon>
        <taxon>Micromonosporales</taxon>
        <taxon>Micromonosporaceae</taxon>
        <taxon>Polymorphospora</taxon>
    </lineage>
</organism>
<dbReference type="InterPro" id="IPR000182">
    <property type="entry name" value="GNAT_dom"/>
</dbReference>
<dbReference type="KEGG" id="pry:Prubr_13270"/>
<dbReference type="Proteomes" id="UP000680866">
    <property type="component" value="Chromosome"/>
</dbReference>
<dbReference type="PANTHER" id="PTHR43441:SF10">
    <property type="entry name" value="ACETYLTRANSFERASE"/>
    <property type="match status" value="1"/>
</dbReference>
<reference evidence="2" key="1">
    <citation type="submission" date="2020-08" db="EMBL/GenBank/DDBJ databases">
        <title>Whole genome shotgun sequence of Polymorphospora rubra NBRC 101157.</title>
        <authorList>
            <person name="Komaki H."/>
            <person name="Tamura T."/>
        </authorList>
    </citation>
    <scope>NUCLEOTIDE SEQUENCE</scope>
    <source>
        <strain evidence="2">NBRC 101157</strain>
    </source>
</reference>
<dbReference type="GO" id="GO:0005737">
    <property type="term" value="C:cytoplasm"/>
    <property type="evidence" value="ECO:0007669"/>
    <property type="project" value="TreeGrafter"/>
</dbReference>
<dbReference type="PROSITE" id="PS51186">
    <property type="entry name" value="GNAT"/>
    <property type="match status" value="2"/>
</dbReference>
<dbReference type="GO" id="GO:1990189">
    <property type="term" value="F:protein N-terminal-serine acetyltransferase activity"/>
    <property type="evidence" value="ECO:0007669"/>
    <property type="project" value="TreeGrafter"/>
</dbReference>
<dbReference type="PANTHER" id="PTHR43441">
    <property type="entry name" value="RIBOSOMAL-PROTEIN-SERINE ACETYLTRANSFERASE"/>
    <property type="match status" value="1"/>
</dbReference>
<keyword evidence="3" id="KW-1185">Reference proteome</keyword>
<evidence type="ECO:0000313" key="2">
    <source>
        <dbReference type="EMBL" id="BCJ64306.1"/>
    </source>
</evidence>
<evidence type="ECO:0000313" key="3">
    <source>
        <dbReference type="Proteomes" id="UP000680866"/>
    </source>
</evidence>
<dbReference type="AlphaFoldDB" id="A0A810MSU8"/>
<feature type="domain" description="N-acetyltransferase" evidence="1">
    <location>
        <begin position="16"/>
        <end position="180"/>
    </location>
</feature>
<sequence length="374" mass="39959">MPLTGLAREPIDGDGVRLRPYREGDVGDVAAACADPLTQRFLSLLPHPYTAADARWWITEGSTAVWATGGAAYAVADPATDRLIGAVGLDRVNRPRASGEIGYWVAPWARGRGVATAATRALTDAAFAAGLARVELLTEWENTPSQRVALAAGYRREGVRRSAGAGRTGRHDLIAWVRLADAPAEPAPRLLPDLPGGRLDDGVVALRPLRPDDADFLFALLSVPDVVATSVPPVPPQRAGIEERCRQAEARWLAGERADLVISDAASGEPAGDIGLYYHEPPTGLAMIGYSMLPAWRGRGYPARAARLLTEWAFEVGVARMTAGTLPDNLGSQRVLQKAGFRREGYQRGRLPGVDGTRHDDVLFARLPGDGDTG</sequence>